<dbReference type="Proteomes" id="UP000546200">
    <property type="component" value="Unassembled WGS sequence"/>
</dbReference>
<keyword evidence="2" id="KW-0812">Transmembrane</keyword>
<reference evidence="3 4" key="1">
    <citation type="submission" date="2020-08" db="EMBL/GenBank/DDBJ databases">
        <title>Genomic Encyclopedia of Type Strains, Phase IV (KMG-IV): sequencing the most valuable type-strain genomes for metagenomic binning, comparative biology and taxonomic classification.</title>
        <authorList>
            <person name="Goeker M."/>
        </authorList>
    </citation>
    <scope>NUCLEOTIDE SEQUENCE [LARGE SCALE GENOMIC DNA]</scope>
    <source>
        <strain evidence="3 4">DSM 100044</strain>
    </source>
</reference>
<dbReference type="RefSeq" id="WP_184053920.1">
    <property type="nucleotide sequence ID" value="NZ_JACIJK010000001.1"/>
</dbReference>
<evidence type="ECO:0000256" key="2">
    <source>
        <dbReference type="SAM" id="Phobius"/>
    </source>
</evidence>
<feature type="transmembrane region" description="Helical" evidence="2">
    <location>
        <begin position="16"/>
        <end position="38"/>
    </location>
</feature>
<protein>
    <recommendedName>
        <fullName evidence="5">Inner membrane protein</fullName>
    </recommendedName>
</protein>
<keyword evidence="4" id="KW-1185">Reference proteome</keyword>
<comment type="caution">
    <text evidence="3">The sequence shown here is derived from an EMBL/GenBank/DDBJ whole genome shotgun (WGS) entry which is preliminary data.</text>
</comment>
<evidence type="ECO:0000256" key="1">
    <source>
        <dbReference type="SAM" id="MobiDB-lite"/>
    </source>
</evidence>
<evidence type="ECO:0008006" key="5">
    <source>
        <dbReference type="Google" id="ProtNLM"/>
    </source>
</evidence>
<keyword evidence="2" id="KW-1133">Transmembrane helix</keyword>
<organism evidence="3 4">
    <name type="scientific">Sphingomonas aerophila</name>
    <dbReference type="NCBI Taxonomy" id="1344948"/>
    <lineage>
        <taxon>Bacteria</taxon>
        <taxon>Pseudomonadati</taxon>
        <taxon>Pseudomonadota</taxon>
        <taxon>Alphaproteobacteria</taxon>
        <taxon>Sphingomonadales</taxon>
        <taxon>Sphingomonadaceae</taxon>
        <taxon>Sphingomonas</taxon>
    </lineage>
</organism>
<proteinExistence type="predicted"/>
<feature type="region of interest" description="Disordered" evidence="1">
    <location>
        <begin position="58"/>
        <end position="80"/>
    </location>
</feature>
<evidence type="ECO:0000313" key="4">
    <source>
        <dbReference type="Proteomes" id="UP000546200"/>
    </source>
</evidence>
<dbReference type="AlphaFoldDB" id="A0A7W9BB23"/>
<accession>A0A7W9BB23</accession>
<dbReference type="EMBL" id="JACIJK010000001">
    <property type="protein sequence ID" value="MBB5713531.1"/>
    <property type="molecule type" value="Genomic_DNA"/>
</dbReference>
<name>A0A7W9BB23_9SPHN</name>
<evidence type="ECO:0000313" key="3">
    <source>
        <dbReference type="EMBL" id="MBB5713531.1"/>
    </source>
</evidence>
<gene>
    <name evidence="3" type="ORF">FHS94_000350</name>
</gene>
<sequence>MSGLLSTDNARTRVRWAWIGAVLLLTFVAGLATARFAMDRVAWLRPASEAVPAPRQAAVAVPSTSPAPSPQTAATAGSDPATLAARQATLAAELAALESRTANLSLSVGQAGGQATRAEATLVAFAARRAIDRGLGLGYIEPQLRARFGGVEPGAVATVIDAAHQPVTLEDLRVGLDAIAPDLSTGTARMGWLAGLRRELGGLIVLRHAATPSPLPADRLARARRLIEAGQVEAARAEVQRMPGAGDAANWLGAADRYIAARRALDRLEGAALNARTSG</sequence>
<keyword evidence="2" id="KW-0472">Membrane</keyword>